<comment type="caution">
    <text evidence="1">The sequence shown here is derived from an EMBL/GenBank/DDBJ whole genome shotgun (WGS) entry which is preliminary data.</text>
</comment>
<reference evidence="1 2" key="1">
    <citation type="submission" date="2018-01" db="EMBL/GenBank/DDBJ databases">
        <title>The draft genome sequence of Halioglobus lutimaris HF004.</title>
        <authorList>
            <person name="Du Z.-J."/>
            <person name="Shi M.-J."/>
        </authorList>
    </citation>
    <scope>NUCLEOTIDE SEQUENCE [LARGE SCALE GENOMIC DNA]</scope>
    <source>
        <strain evidence="1 2">HF004</strain>
    </source>
</reference>
<organism evidence="1 2">
    <name type="scientific">Pseudohalioglobus lutimaris</name>
    <dbReference type="NCBI Taxonomy" id="1737061"/>
    <lineage>
        <taxon>Bacteria</taxon>
        <taxon>Pseudomonadati</taxon>
        <taxon>Pseudomonadota</taxon>
        <taxon>Gammaproteobacteria</taxon>
        <taxon>Cellvibrionales</taxon>
        <taxon>Halieaceae</taxon>
        <taxon>Pseudohalioglobus</taxon>
    </lineage>
</organism>
<accession>A0A2N5WZZ3</accession>
<keyword evidence="2" id="KW-1185">Reference proteome</keyword>
<dbReference type="AlphaFoldDB" id="A0A2N5WZZ3"/>
<protein>
    <submittedName>
        <fullName evidence="1">Uncharacterized protein</fullName>
    </submittedName>
</protein>
<dbReference type="EMBL" id="PKUS01000023">
    <property type="protein sequence ID" value="PLW67802.1"/>
    <property type="molecule type" value="Genomic_DNA"/>
</dbReference>
<gene>
    <name evidence="1" type="ORF">C0039_15400</name>
</gene>
<sequence length="378" mass="41780">MGGPASIMSAGAEMEIVVQGDTIPVIEQDTSQNLDIGQATIEPFGLSALLDIQSDTNAAVPLVIRGKALQENGRVVEGSAVLRATTQFNYLPKPHVLVPGGWVPLALSPVHNFLIDRNILSLLEQLHAGRSNARLERIEWWCQHLDRPSVLLNPLPIAWEGDKGQIPSFSDIRHALDNARATLAGIFPKARTVPFDQNTYEAINTEIQATRVRQEKESEFLQEVCPKYLANTVARGQRRSIFDEILALAIDKDLQPFSIVMLCVFSSHYRSSEKAKYSIGHALLKPKQNYSEMMAHNALSDLRHFEVAALATGLFIDPPALITDDTALTALWSTLRPHGYVQGSSLGMQLDIDPALFVDLDSRDAENLALILQKYSRQ</sequence>
<evidence type="ECO:0000313" key="2">
    <source>
        <dbReference type="Proteomes" id="UP000235005"/>
    </source>
</evidence>
<name>A0A2N5WZZ3_9GAMM</name>
<evidence type="ECO:0000313" key="1">
    <source>
        <dbReference type="EMBL" id="PLW67802.1"/>
    </source>
</evidence>
<proteinExistence type="predicted"/>
<dbReference type="Proteomes" id="UP000235005">
    <property type="component" value="Unassembled WGS sequence"/>
</dbReference>